<keyword evidence="1" id="KW-1133">Transmembrane helix</keyword>
<dbReference type="EMBL" id="VMBG01000003">
    <property type="protein sequence ID" value="TSJ75774.1"/>
    <property type="molecule type" value="Genomic_DNA"/>
</dbReference>
<organism evidence="2 3">
    <name type="scientific">Rariglobus hedericola</name>
    <dbReference type="NCBI Taxonomy" id="2597822"/>
    <lineage>
        <taxon>Bacteria</taxon>
        <taxon>Pseudomonadati</taxon>
        <taxon>Verrucomicrobiota</taxon>
        <taxon>Opitutia</taxon>
        <taxon>Opitutales</taxon>
        <taxon>Opitutaceae</taxon>
        <taxon>Rariglobus</taxon>
    </lineage>
</organism>
<dbReference type="AlphaFoldDB" id="A0A556QGL6"/>
<keyword evidence="1" id="KW-0812">Transmembrane</keyword>
<dbReference type="NCBIfam" id="TIGR02532">
    <property type="entry name" value="IV_pilin_GFxxxE"/>
    <property type="match status" value="1"/>
</dbReference>
<evidence type="ECO:0000256" key="1">
    <source>
        <dbReference type="SAM" id="Phobius"/>
    </source>
</evidence>
<gene>
    <name evidence="2" type="ORF">FPL22_16040</name>
</gene>
<dbReference type="Proteomes" id="UP000315648">
    <property type="component" value="Unassembled WGS sequence"/>
</dbReference>
<feature type="transmembrane region" description="Helical" evidence="1">
    <location>
        <begin position="21"/>
        <end position="42"/>
    </location>
</feature>
<reference evidence="2 3" key="1">
    <citation type="submission" date="2019-07" db="EMBL/GenBank/DDBJ databases">
        <title>Description of 53C-WASEF.</title>
        <authorList>
            <person name="Pitt A."/>
            <person name="Hahn M.W."/>
        </authorList>
    </citation>
    <scope>NUCLEOTIDE SEQUENCE [LARGE SCALE GENOMIC DNA]</scope>
    <source>
        <strain evidence="2 3">53C-WASEF</strain>
    </source>
</reference>
<dbReference type="PANTHER" id="PTHR30093">
    <property type="entry name" value="GENERAL SECRETION PATHWAY PROTEIN G"/>
    <property type="match status" value="1"/>
</dbReference>
<dbReference type="SUPFAM" id="SSF54523">
    <property type="entry name" value="Pili subunits"/>
    <property type="match status" value="1"/>
</dbReference>
<sequence length="249" mass="27264">MNLVSSRPLSCARRHSARVSAFSLIELLTVVAIIGILAAILIPTIGSMRRSAANTTCLNKLRVLYQGIAIFTVDQGSIPRASGESLAVGNPLKQGRTWRAALIGSGAILEARSASTNPNDWVSEHFEIFTCRAHMNEYQDEFGYASDARVSTYTMNNIATSYHFPKFSYFTRPDRTMLISDGTLPQADGKFNHGTQGGAPDVRAHNGKANMAFADGHVESRTADKIPVEAEVRTLTATNADGYYFWRTR</sequence>
<protein>
    <submittedName>
        <fullName evidence="2">Prepilin-type N-terminal cleavage/methylation domain-containing protein</fullName>
    </submittedName>
</protein>
<dbReference type="Pfam" id="PF07963">
    <property type="entry name" value="N_methyl"/>
    <property type="match status" value="1"/>
</dbReference>
<comment type="caution">
    <text evidence="2">The sequence shown here is derived from an EMBL/GenBank/DDBJ whole genome shotgun (WGS) entry which is preliminary data.</text>
</comment>
<keyword evidence="3" id="KW-1185">Reference proteome</keyword>
<dbReference type="InterPro" id="IPR045584">
    <property type="entry name" value="Pilin-like"/>
</dbReference>
<dbReference type="Gene3D" id="3.30.700.10">
    <property type="entry name" value="Glycoprotein, Type 4 Pilin"/>
    <property type="match status" value="1"/>
</dbReference>
<evidence type="ECO:0000313" key="3">
    <source>
        <dbReference type="Proteomes" id="UP000315648"/>
    </source>
</evidence>
<keyword evidence="1" id="KW-0472">Membrane</keyword>
<name>A0A556QGL6_9BACT</name>
<dbReference type="InterPro" id="IPR012902">
    <property type="entry name" value="N_methyl_site"/>
</dbReference>
<evidence type="ECO:0000313" key="2">
    <source>
        <dbReference type="EMBL" id="TSJ75774.1"/>
    </source>
</evidence>
<proteinExistence type="predicted"/>
<accession>A0A556QGL6</accession>
<dbReference type="NCBIfam" id="TIGR04294">
    <property type="entry name" value="pre_pil_HX9DG"/>
    <property type="match status" value="1"/>
</dbReference>
<dbReference type="InterPro" id="IPR027558">
    <property type="entry name" value="Pre_pil_HX9DG_C"/>
</dbReference>